<keyword evidence="1" id="KW-0812">Transmembrane</keyword>
<protein>
    <submittedName>
        <fullName evidence="2">Uncharacterized protein</fullName>
    </submittedName>
</protein>
<feature type="transmembrane region" description="Helical" evidence="1">
    <location>
        <begin position="6"/>
        <end position="25"/>
    </location>
</feature>
<dbReference type="AlphaFoldDB" id="A0A7J9FDP4"/>
<evidence type="ECO:0000256" key="1">
    <source>
        <dbReference type="SAM" id="Phobius"/>
    </source>
</evidence>
<sequence length="35" mass="4161">MFWIIIMLILICINKMLIMLILGDITMRFMIMNGT</sequence>
<accession>A0A7J9FDP4</accession>
<reference evidence="2 3" key="1">
    <citation type="journal article" date="2019" name="Genome Biol. Evol.">
        <title>Insights into the evolution of the New World diploid cottons (Gossypium, subgenus Houzingenia) based on genome sequencing.</title>
        <authorList>
            <person name="Grover C.E."/>
            <person name="Arick M.A. 2nd"/>
            <person name="Thrash A."/>
            <person name="Conover J.L."/>
            <person name="Sanders W.S."/>
            <person name="Peterson D.G."/>
            <person name="Frelichowski J.E."/>
            <person name="Scheffler J.A."/>
            <person name="Scheffler B.E."/>
            <person name="Wendel J.F."/>
        </authorList>
    </citation>
    <scope>NUCLEOTIDE SEQUENCE [LARGE SCALE GENOMIC DNA]</scope>
    <source>
        <strain evidence="2">8</strain>
        <tissue evidence="2">Leaf</tissue>
    </source>
</reference>
<organism evidence="2 3">
    <name type="scientific">Gossypium trilobum</name>
    <dbReference type="NCBI Taxonomy" id="34281"/>
    <lineage>
        <taxon>Eukaryota</taxon>
        <taxon>Viridiplantae</taxon>
        <taxon>Streptophyta</taxon>
        <taxon>Embryophyta</taxon>
        <taxon>Tracheophyta</taxon>
        <taxon>Spermatophyta</taxon>
        <taxon>Magnoliopsida</taxon>
        <taxon>eudicotyledons</taxon>
        <taxon>Gunneridae</taxon>
        <taxon>Pentapetalae</taxon>
        <taxon>rosids</taxon>
        <taxon>malvids</taxon>
        <taxon>Malvales</taxon>
        <taxon>Malvaceae</taxon>
        <taxon>Malvoideae</taxon>
        <taxon>Gossypium</taxon>
    </lineage>
</organism>
<evidence type="ECO:0000313" key="3">
    <source>
        <dbReference type="Proteomes" id="UP000593568"/>
    </source>
</evidence>
<name>A0A7J9FDP4_9ROSI</name>
<keyword evidence="1" id="KW-0472">Membrane</keyword>
<proteinExistence type="predicted"/>
<comment type="caution">
    <text evidence="2">The sequence shown here is derived from an EMBL/GenBank/DDBJ whole genome shotgun (WGS) entry which is preliminary data.</text>
</comment>
<dbReference type="EMBL" id="JABEZW010000013">
    <property type="protein sequence ID" value="MBA0783301.1"/>
    <property type="molecule type" value="Genomic_DNA"/>
</dbReference>
<keyword evidence="1" id="KW-1133">Transmembrane helix</keyword>
<evidence type="ECO:0000313" key="2">
    <source>
        <dbReference type="EMBL" id="MBA0783301.1"/>
    </source>
</evidence>
<keyword evidence="3" id="KW-1185">Reference proteome</keyword>
<dbReference type="Proteomes" id="UP000593568">
    <property type="component" value="Unassembled WGS sequence"/>
</dbReference>
<gene>
    <name evidence="2" type="ORF">Gotri_001032</name>
</gene>